<dbReference type="Pfam" id="PF17419">
    <property type="entry name" value="MauJ"/>
    <property type="match status" value="1"/>
</dbReference>
<proteinExistence type="predicted"/>
<sequence length="470" mass="53468">MEKKDDTLGFPKIPEAEDVIVGELAERGEWIVANITTNSFWPVTAQKAPYRGESIWILPIMKNYFPAVAMRVPPGKNREECERLLMHFLSNLAWVQEKGFLVDGFSGGSLPAPMWRDKIDGFSICEEFDLSYFPEPTDDKALLALALMREGRGLNHPGYAFLSFYRVLEVALPDGKKRGQWISDRVDAITNHRAKEALAKLLAQGIADVGVHLRDSGRRAIAHAREKPIIDPDDPSDSRRLWSELPIMTALAQLAIEELLHVETSYTVWKKHLYELSGFKEILGPDIVDHLIRGEQITDERVVDVPKINVQLRRHEPYPPLSNLVVKEILQKRTECYMRFESEDGGVRIRFKLDFADERLHFDIFSDLAVVDTGTPQAAKAIAESRRFSKEYFGNGQLHIYNAETGALIARKDPYVPVNMHLDHEAANAEIASWDRLAVERHERNRRYGEEMVRLSTPYAVHVSVAFACP</sequence>
<gene>
    <name evidence="1" type="ORF">SS37A_14510</name>
</gene>
<accession>A0ABM8E7J9</accession>
<keyword evidence="2" id="KW-1185">Reference proteome</keyword>
<dbReference type="RefSeq" id="WP_281931479.1">
    <property type="nucleotide sequence ID" value="NZ_AP027142.1"/>
</dbReference>
<organism evidence="1 2">
    <name type="scientific">Methylocystis iwaonis</name>
    <dbReference type="NCBI Taxonomy" id="2885079"/>
    <lineage>
        <taxon>Bacteria</taxon>
        <taxon>Pseudomonadati</taxon>
        <taxon>Pseudomonadota</taxon>
        <taxon>Alphaproteobacteria</taxon>
        <taxon>Hyphomicrobiales</taxon>
        <taxon>Methylocystaceae</taxon>
        <taxon>Methylocystis</taxon>
    </lineage>
</organism>
<dbReference type="Proteomes" id="UP001317629">
    <property type="component" value="Chromosome"/>
</dbReference>
<protein>
    <submittedName>
        <fullName evidence="1">Uncharacterized protein</fullName>
    </submittedName>
</protein>
<reference evidence="1 2" key="1">
    <citation type="journal article" date="2023" name="Int. J. Syst. Evol. Microbiol.">
        <title>Methylocystis iwaonis sp. nov., a type II methane-oxidizing bacterium from surface soil of a rice paddy field in Japan, and emended description of the genus Methylocystis (ex Whittenbury et al. 1970) Bowman et al. 1993.</title>
        <authorList>
            <person name="Kaise H."/>
            <person name="Sawadogo J.B."/>
            <person name="Alam M.S."/>
            <person name="Ueno C."/>
            <person name="Dianou D."/>
            <person name="Shinjo R."/>
            <person name="Asakawa S."/>
        </authorList>
    </citation>
    <scope>NUCLEOTIDE SEQUENCE [LARGE SCALE GENOMIC DNA]</scope>
    <source>
        <strain evidence="1 2">SS37A-Re</strain>
    </source>
</reference>
<dbReference type="InterPro" id="IPR035383">
    <property type="entry name" value="MauJ"/>
</dbReference>
<evidence type="ECO:0000313" key="2">
    <source>
        <dbReference type="Proteomes" id="UP001317629"/>
    </source>
</evidence>
<name>A0ABM8E7J9_9HYPH</name>
<dbReference type="EMBL" id="AP027142">
    <property type="protein sequence ID" value="BDV33922.1"/>
    <property type="molecule type" value="Genomic_DNA"/>
</dbReference>
<evidence type="ECO:0000313" key="1">
    <source>
        <dbReference type="EMBL" id="BDV33922.1"/>
    </source>
</evidence>